<feature type="domain" description="BIG2" evidence="1">
    <location>
        <begin position="38"/>
        <end position="123"/>
    </location>
</feature>
<evidence type="ECO:0000259" key="1">
    <source>
        <dbReference type="SMART" id="SM00635"/>
    </source>
</evidence>
<dbReference type="EMBL" id="CAADRM010000142">
    <property type="protein sequence ID" value="VFU17981.1"/>
    <property type="molecule type" value="Genomic_DNA"/>
</dbReference>
<organism evidence="2">
    <name type="scientific">anaerobic digester metagenome</name>
    <dbReference type="NCBI Taxonomy" id="1263854"/>
    <lineage>
        <taxon>unclassified sequences</taxon>
        <taxon>metagenomes</taxon>
        <taxon>ecological metagenomes</taxon>
    </lineage>
</organism>
<protein>
    <recommendedName>
        <fullName evidence="1">BIG2 domain-containing protein</fullName>
    </recommendedName>
</protein>
<accession>A0A485M6Q8</accession>
<dbReference type="Pfam" id="PF02368">
    <property type="entry name" value="Big_2"/>
    <property type="match status" value="1"/>
</dbReference>
<dbReference type="AlphaFoldDB" id="A0A485M6Q8"/>
<name>A0A485M6Q8_9ZZZZ</name>
<dbReference type="InterPro" id="IPR003343">
    <property type="entry name" value="Big_2"/>
</dbReference>
<reference evidence="2" key="1">
    <citation type="submission" date="2019-03" db="EMBL/GenBank/DDBJ databases">
        <authorList>
            <person name="Hao L."/>
        </authorList>
    </citation>
    <scope>NUCLEOTIDE SEQUENCE</scope>
</reference>
<dbReference type="SUPFAM" id="SSF82171">
    <property type="entry name" value="DPP6 N-terminal domain-like"/>
    <property type="match status" value="1"/>
</dbReference>
<dbReference type="InterPro" id="IPR015943">
    <property type="entry name" value="WD40/YVTN_repeat-like_dom_sf"/>
</dbReference>
<evidence type="ECO:0000313" key="2">
    <source>
        <dbReference type="EMBL" id="VFU17981.1"/>
    </source>
</evidence>
<proteinExistence type="predicted"/>
<dbReference type="SMART" id="SM00635">
    <property type="entry name" value="BID_2"/>
    <property type="match status" value="1"/>
</dbReference>
<dbReference type="Gene3D" id="2.130.10.10">
    <property type="entry name" value="YVTN repeat-like/Quinoprotein amine dehydrogenase"/>
    <property type="match status" value="1"/>
</dbReference>
<gene>
    <name evidence="2" type="ORF">SCFA_750048</name>
</gene>
<sequence length="493" mass="52458">MTMPTDTEGTLSFQVFVTDEEGLISNRLSGNFGVIAAEIQSLTISPANPSVEQGLAITLTVTGKMSDGTDAPSTVLANVVWSSSHPEYATVPAGTAESISVLGVEPGTTTITASIGSIITTQELTVISPPDSMGLVYALTQNAPLVAGFRVDSDGMLTELTGSPFDVTDSAGMQLMTFTAHPDGYRLYFGYRSGLPSRLASAAVDKTTGVVTMGTDGMDYASNIPRMAAHPGGQFLYVVHYDGSELYIDRIDLDGQGALTTCTLAATIPESTAGQVDNRGMIFNADGTMLYLITQDSFIPGQTTMFHIRVFSVDEAGNLTLSQTVTSGLRLQNAIALDSTGRFLVNAAWDRDTYDDFLLVYPVAAGGTLGLPTSLNIGRVRPPTVIRAAAGHIYVGWSDYSDAGLTVYSIDSETGALSLVASCTEFNFADFSVSEDGAYVFSNTYGDYAGGDNVRTHYFDAAAATIEQVDTRKSRVRQPYWFSTFIPVNSQFE</sequence>
<dbReference type="Gene3D" id="2.60.40.1080">
    <property type="match status" value="1"/>
</dbReference>